<dbReference type="Pfam" id="PF00569">
    <property type="entry name" value="ZZ"/>
    <property type="match status" value="1"/>
</dbReference>
<protein>
    <submittedName>
        <fullName evidence="7">ZZ-type domain-containing protein</fullName>
    </submittedName>
</protein>
<dbReference type="AlphaFoldDB" id="A0A1I8HHS8"/>
<evidence type="ECO:0000256" key="4">
    <source>
        <dbReference type="PROSITE-ProRule" id="PRU00228"/>
    </source>
</evidence>
<reference evidence="7" key="1">
    <citation type="submission" date="2016-11" db="UniProtKB">
        <authorList>
            <consortium name="WormBaseParasite"/>
        </authorList>
    </citation>
    <scope>IDENTIFICATION</scope>
</reference>
<organism evidence="6 7">
    <name type="scientific">Macrostomum lignano</name>
    <dbReference type="NCBI Taxonomy" id="282301"/>
    <lineage>
        <taxon>Eukaryota</taxon>
        <taxon>Metazoa</taxon>
        <taxon>Spiralia</taxon>
        <taxon>Lophotrochozoa</taxon>
        <taxon>Platyhelminthes</taxon>
        <taxon>Rhabditophora</taxon>
        <taxon>Macrostomorpha</taxon>
        <taxon>Macrostomida</taxon>
        <taxon>Macrostomidae</taxon>
        <taxon>Macrostomum</taxon>
    </lineage>
</organism>
<evidence type="ECO:0000256" key="1">
    <source>
        <dbReference type="ARBA" id="ARBA00022723"/>
    </source>
</evidence>
<feature type="domain" description="ZZ-type" evidence="5">
    <location>
        <begin position="61"/>
        <end position="115"/>
    </location>
</feature>
<name>A0A1I8HHS8_9PLAT</name>
<dbReference type="Gene3D" id="3.30.60.90">
    <property type="match status" value="1"/>
</dbReference>
<dbReference type="InterPro" id="IPR043145">
    <property type="entry name" value="Znf_ZZ_sf"/>
</dbReference>
<keyword evidence="2 4" id="KW-0863">Zinc-finger</keyword>
<keyword evidence="3" id="KW-0862">Zinc</keyword>
<sequence>VRPEIANPRYRWGSVTPASVGVLVTLCGQPASQPEAIVDFPEHRGWRCLQSELTVVPAACHAGYSCVDCWTAPIRGCRYACRVCPDFNLCEACYLGGQSGHQPGHEFHVIASPDASPVRAGSCATQRDATAASDVGGAAAATAAAAGADPVAGRRRRLRSNRKRRSHWGYCVKQVTVSSRGDLVRRMLGDSRAAGGGGCWRSAAKTSGARHWIRLEMNEEIVIDRLSIK</sequence>
<dbReference type="SMART" id="SM00291">
    <property type="entry name" value="ZnF_ZZ"/>
    <property type="match status" value="1"/>
</dbReference>
<dbReference type="WBParaSite" id="maker-uti_cns_0006219-snap-gene-0.8-mRNA-1">
    <property type="protein sequence ID" value="maker-uti_cns_0006219-snap-gene-0.8-mRNA-1"/>
    <property type="gene ID" value="maker-uti_cns_0006219-snap-gene-0.8"/>
</dbReference>
<evidence type="ECO:0000256" key="3">
    <source>
        <dbReference type="ARBA" id="ARBA00022833"/>
    </source>
</evidence>
<evidence type="ECO:0000256" key="2">
    <source>
        <dbReference type="ARBA" id="ARBA00022771"/>
    </source>
</evidence>
<dbReference type="GO" id="GO:0008270">
    <property type="term" value="F:zinc ion binding"/>
    <property type="evidence" value="ECO:0007669"/>
    <property type="project" value="UniProtKB-KW"/>
</dbReference>
<keyword evidence="6" id="KW-1185">Reference proteome</keyword>
<dbReference type="PROSITE" id="PS01357">
    <property type="entry name" value="ZF_ZZ_1"/>
    <property type="match status" value="1"/>
</dbReference>
<dbReference type="Proteomes" id="UP000095280">
    <property type="component" value="Unplaced"/>
</dbReference>
<accession>A0A1I8HHS8</accession>
<dbReference type="InterPro" id="IPR000433">
    <property type="entry name" value="Znf_ZZ"/>
</dbReference>
<keyword evidence="1" id="KW-0479">Metal-binding</keyword>
<evidence type="ECO:0000313" key="7">
    <source>
        <dbReference type="WBParaSite" id="maker-uti_cns_0006219-snap-gene-0.8-mRNA-1"/>
    </source>
</evidence>
<dbReference type="CDD" id="cd02249">
    <property type="entry name" value="ZZ"/>
    <property type="match status" value="1"/>
</dbReference>
<dbReference type="SUPFAM" id="SSF57850">
    <property type="entry name" value="RING/U-box"/>
    <property type="match status" value="1"/>
</dbReference>
<proteinExistence type="predicted"/>
<dbReference type="PROSITE" id="PS50135">
    <property type="entry name" value="ZF_ZZ_2"/>
    <property type="match status" value="1"/>
</dbReference>
<evidence type="ECO:0000259" key="5">
    <source>
        <dbReference type="PROSITE" id="PS50135"/>
    </source>
</evidence>
<evidence type="ECO:0000313" key="6">
    <source>
        <dbReference type="Proteomes" id="UP000095280"/>
    </source>
</evidence>